<reference evidence="2" key="1">
    <citation type="journal article" date="2019" name="Sci. Rep.">
        <title>Draft genome of Tanacetum cinerariifolium, the natural source of mosquito coil.</title>
        <authorList>
            <person name="Yamashiro T."/>
            <person name="Shiraishi A."/>
            <person name="Satake H."/>
            <person name="Nakayama K."/>
        </authorList>
    </citation>
    <scope>NUCLEOTIDE SEQUENCE</scope>
</reference>
<evidence type="ECO:0000256" key="1">
    <source>
        <dbReference type="SAM" id="MobiDB-lite"/>
    </source>
</evidence>
<gene>
    <name evidence="2" type="ORF">Tci_929603</name>
</gene>
<evidence type="ECO:0000313" key="2">
    <source>
        <dbReference type="EMBL" id="GFD57634.1"/>
    </source>
</evidence>
<accession>A0A699XME6</accession>
<feature type="non-terminal residue" evidence="2">
    <location>
        <position position="1"/>
    </location>
</feature>
<dbReference type="EMBL" id="BKCJ011843390">
    <property type="protein sequence ID" value="GFD57634.1"/>
    <property type="molecule type" value="Genomic_DNA"/>
</dbReference>
<feature type="region of interest" description="Disordered" evidence="1">
    <location>
        <begin position="1"/>
        <end position="71"/>
    </location>
</feature>
<proteinExistence type="predicted"/>
<name>A0A699XME6_TANCI</name>
<sequence length="71" mass="7409">QIAQSKALPTAADEPASPLGDDSQGEAFPTISGLEAGQDTKNIIKTFALPHDSTPRVTSLDADEGSMQQQL</sequence>
<organism evidence="2">
    <name type="scientific">Tanacetum cinerariifolium</name>
    <name type="common">Dalmatian daisy</name>
    <name type="synonym">Chrysanthemum cinerariifolium</name>
    <dbReference type="NCBI Taxonomy" id="118510"/>
    <lineage>
        <taxon>Eukaryota</taxon>
        <taxon>Viridiplantae</taxon>
        <taxon>Streptophyta</taxon>
        <taxon>Embryophyta</taxon>
        <taxon>Tracheophyta</taxon>
        <taxon>Spermatophyta</taxon>
        <taxon>Magnoliopsida</taxon>
        <taxon>eudicotyledons</taxon>
        <taxon>Gunneridae</taxon>
        <taxon>Pentapetalae</taxon>
        <taxon>asterids</taxon>
        <taxon>campanulids</taxon>
        <taxon>Asterales</taxon>
        <taxon>Asteraceae</taxon>
        <taxon>Asteroideae</taxon>
        <taxon>Anthemideae</taxon>
        <taxon>Anthemidinae</taxon>
        <taxon>Tanacetum</taxon>
    </lineage>
</organism>
<protein>
    <submittedName>
        <fullName evidence="2">Uncharacterized protein</fullName>
    </submittedName>
</protein>
<dbReference type="AlphaFoldDB" id="A0A699XME6"/>
<comment type="caution">
    <text evidence="2">The sequence shown here is derived from an EMBL/GenBank/DDBJ whole genome shotgun (WGS) entry which is preliminary data.</text>
</comment>